<name>A0A803KXE8_CHEQI</name>
<dbReference type="Pfam" id="PF20431">
    <property type="entry name" value="E_motif"/>
    <property type="match status" value="1"/>
</dbReference>
<dbReference type="FunFam" id="1.25.40.10:FF:001237">
    <property type="entry name" value="Pentatricopeptide repeat-containing protein"/>
    <property type="match status" value="1"/>
</dbReference>
<dbReference type="SUPFAM" id="SSF48452">
    <property type="entry name" value="TPR-like"/>
    <property type="match status" value="1"/>
</dbReference>
<feature type="repeat" description="PPR" evidence="2">
    <location>
        <begin position="444"/>
        <end position="474"/>
    </location>
</feature>
<dbReference type="AlphaFoldDB" id="A0A803KXE8"/>
<evidence type="ECO:0008006" key="5">
    <source>
        <dbReference type="Google" id="ProtNLM"/>
    </source>
</evidence>
<dbReference type="PROSITE" id="PS51375">
    <property type="entry name" value="PPR"/>
    <property type="match status" value="2"/>
</dbReference>
<dbReference type="GeneID" id="110682122"/>
<reference evidence="3" key="1">
    <citation type="journal article" date="2017" name="Nature">
        <title>The genome of Chenopodium quinoa.</title>
        <authorList>
            <person name="Jarvis D.E."/>
            <person name="Ho Y.S."/>
            <person name="Lightfoot D.J."/>
            <person name="Schmoeckel S.M."/>
            <person name="Li B."/>
            <person name="Borm T.J.A."/>
            <person name="Ohyanagi H."/>
            <person name="Mineta K."/>
            <person name="Michell C.T."/>
            <person name="Saber N."/>
            <person name="Kharbatia N.M."/>
            <person name="Rupper R.R."/>
            <person name="Sharp A.R."/>
            <person name="Dally N."/>
            <person name="Boughton B.A."/>
            <person name="Woo Y.H."/>
            <person name="Gao G."/>
            <person name="Schijlen E.G.W.M."/>
            <person name="Guo X."/>
            <person name="Momin A.A."/>
            <person name="Negrao S."/>
            <person name="Al-Babili S."/>
            <person name="Gehring C."/>
            <person name="Roessner U."/>
            <person name="Jung C."/>
            <person name="Murphy K."/>
            <person name="Arold S.T."/>
            <person name="Gojobori T."/>
            <person name="van der Linden C.G."/>
            <person name="van Loo E.N."/>
            <person name="Jellen E.N."/>
            <person name="Maughan P.J."/>
            <person name="Tester M."/>
        </authorList>
    </citation>
    <scope>NUCLEOTIDE SEQUENCE [LARGE SCALE GENOMIC DNA]</scope>
    <source>
        <strain evidence="3">cv. PI 614886</strain>
    </source>
</reference>
<feature type="repeat" description="PPR" evidence="2">
    <location>
        <begin position="312"/>
        <end position="346"/>
    </location>
</feature>
<dbReference type="EnsemblPlants" id="AUR62003707-RA">
    <property type="protein sequence ID" value="AUR62003707-RA:cds"/>
    <property type="gene ID" value="AUR62003707"/>
</dbReference>
<dbReference type="GO" id="GO:0003723">
    <property type="term" value="F:RNA binding"/>
    <property type="evidence" value="ECO:0007669"/>
    <property type="project" value="InterPro"/>
</dbReference>
<dbReference type="InterPro" id="IPR046960">
    <property type="entry name" value="PPR_At4g14850-like_plant"/>
</dbReference>
<dbReference type="GO" id="GO:0009451">
    <property type="term" value="P:RNA modification"/>
    <property type="evidence" value="ECO:0007669"/>
    <property type="project" value="InterPro"/>
</dbReference>
<evidence type="ECO:0000256" key="1">
    <source>
        <dbReference type="ARBA" id="ARBA00022737"/>
    </source>
</evidence>
<dbReference type="RefSeq" id="XP_021714060.1">
    <property type="nucleotide sequence ID" value="XM_021858368.1"/>
</dbReference>
<accession>A0A803KXE8</accession>
<sequence length="688" mass="77000">MARALIRDISCLFLPAFRCNYSSSTNNLPLSHQILTCINSQWLKKNKIKELYAVLITSDRVKIPFFGCKLLKFSSQFGDLRDALWVFHSIDFPNIVCVNNVIKAYAGSIFPLEGVRFYFETLKSGIFPNSYTFPPLLNCCAKEGSSRIGEMCHGQVIKNGFDGVVQIQSSLIHMYDCCGINEVALKVFDVMPERDLVSCSDGFVNDGDFSNIVYFNNAIKAYSGSILPLKGVRIYFEMLKSGVFPNSYTFPPLLNCCAKEGSSRIGEMCHGQVIKNGFDGVMHIQSSLINMYACCGVIDVALKVFDLMLERDVVSWNSICDGFVKVGNLRNAHNLFDSMPERNVVSWNIMMTGYLERLNPGYVLILCRQMIESGILGNDTTMVNVLAACGRSARWKEGASIHGFLVRRLWNLSLIMNTALIDMYSKCKKVEVARSIFDGLLQRNLVCWNSMILGHCLNGNPNDGLHLFEDMMYKMKLDSEAEGQRYVHVGGRHQVLPDEITYVGVICACTRAGLLEEGRFYFDQMENLFGIKPNFAHYWCMANLLASKGLVQEALATVKKVNEFVVDVSSESLLWASLFGSCRFQGDSSIAEQVAKTLIELEPQNTMCYALLLNIYAAAGRWEDADEVKELMYKREAGKVYGGSLVDLIEIVHNFRLGDGKEYAVEIAKLVIGGEAVDVQESKTESQT</sequence>
<dbReference type="Proteomes" id="UP000596660">
    <property type="component" value="Unplaced"/>
</dbReference>
<gene>
    <name evidence="3" type="primary">LOC110682122</name>
</gene>
<dbReference type="Pfam" id="PF01535">
    <property type="entry name" value="PPR"/>
    <property type="match status" value="6"/>
</dbReference>
<evidence type="ECO:0000313" key="3">
    <source>
        <dbReference type="EnsemblPlants" id="AUR62003707-RA:cds"/>
    </source>
</evidence>
<dbReference type="Gene3D" id="1.25.40.10">
    <property type="entry name" value="Tetratricopeptide repeat domain"/>
    <property type="match status" value="4"/>
</dbReference>
<dbReference type="InterPro" id="IPR046848">
    <property type="entry name" value="E_motif"/>
</dbReference>
<dbReference type="InterPro" id="IPR011990">
    <property type="entry name" value="TPR-like_helical_dom_sf"/>
</dbReference>
<evidence type="ECO:0000256" key="2">
    <source>
        <dbReference type="PROSITE-ProRule" id="PRU00708"/>
    </source>
</evidence>
<protein>
    <recommendedName>
        <fullName evidence="5">Pentatricopeptide repeat-containing protein</fullName>
    </recommendedName>
</protein>
<organism evidence="3 4">
    <name type="scientific">Chenopodium quinoa</name>
    <name type="common">Quinoa</name>
    <dbReference type="NCBI Taxonomy" id="63459"/>
    <lineage>
        <taxon>Eukaryota</taxon>
        <taxon>Viridiplantae</taxon>
        <taxon>Streptophyta</taxon>
        <taxon>Embryophyta</taxon>
        <taxon>Tracheophyta</taxon>
        <taxon>Spermatophyta</taxon>
        <taxon>Magnoliopsida</taxon>
        <taxon>eudicotyledons</taxon>
        <taxon>Gunneridae</taxon>
        <taxon>Pentapetalae</taxon>
        <taxon>Caryophyllales</taxon>
        <taxon>Chenopodiaceae</taxon>
        <taxon>Chenopodioideae</taxon>
        <taxon>Atripliceae</taxon>
        <taxon>Chenopodium</taxon>
    </lineage>
</organism>
<dbReference type="Gramene" id="AUR62003707-RA">
    <property type="protein sequence ID" value="AUR62003707-RA:cds"/>
    <property type="gene ID" value="AUR62003707"/>
</dbReference>
<dbReference type="PANTHER" id="PTHR47926:SF365">
    <property type="entry name" value="DYW DOMAIN-CONTAINING PROTEIN"/>
    <property type="match status" value="1"/>
</dbReference>
<dbReference type="InterPro" id="IPR002885">
    <property type="entry name" value="PPR_rpt"/>
</dbReference>
<dbReference type="OrthoDB" id="1868351at2759"/>
<dbReference type="NCBIfam" id="TIGR00756">
    <property type="entry name" value="PPR"/>
    <property type="match status" value="3"/>
</dbReference>
<proteinExistence type="predicted"/>
<evidence type="ECO:0000313" key="4">
    <source>
        <dbReference type="Proteomes" id="UP000596660"/>
    </source>
</evidence>
<keyword evidence="1" id="KW-0677">Repeat</keyword>
<dbReference type="KEGG" id="cqi:110682122"/>
<dbReference type="PANTHER" id="PTHR47926">
    <property type="entry name" value="PENTATRICOPEPTIDE REPEAT-CONTAINING PROTEIN"/>
    <property type="match status" value="1"/>
</dbReference>
<dbReference type="SMR" id="A0A803KXE8"/>
<reference evidence="3" key="2">
    <citation type="submission" date="2021-03" db="UniProtKB">
        <authorList>
            <consortium name="EnsemblPlants"/>
        </authorList>
    </citation>
    <scope>IDENTIFICATION</scope>
</reference>
<keyword evidence="4" id="KW-1185">Reference proteome</keyword>